<dbReference type="GO" id="GO:0004222">
    <property type="term" value="F:metalloendopeptidase activity"/>
    <property type="evidence" value="ECO:0007669"/>
    <property type="project" value="InterPro"/>
</dbReference>
<organism evidence="13 14">
    <name type="scientific">Acidaminococcus intestini</name>
    <dbReference type="NCBI Taxonomy" id="187327"/>
    <lineage>
        <taxon>Bacteria</taxon>
        <taxon>Bacillati</taxon>
        <taxon>Bacillota</taxon>
        <taxon>Negativicutes</taxon>
        <taxon>Acidaminococcales</taxon>
        <taxon>Acidaminococcaceae</taxon>
        <taxon>Acidaminococcus</taxon>
    </lineage>
</organism>
<evidence type="ECO:0000256" key="10">
    <source>
        <dbReference type="RuleBase" id="RU003983"/>
    </source>
</evidence>
<evidence type="ECO:0000256" key="3">
    <source>
        <dbReference type="ARBA" id="ARBA00022692"/>
    </source>
</evidence>
<evidence type="ECO:0000256" key="11">
    <source>
        <dbReference type="SAM" id="Phobius"/>
    </source>
</evidence>
<keyword evidence="4" id="KW-0479">Metal-binding</keyword>
<evidence type="ECO:0000256" key="8">
    <source>
        <dbReference type="ARBA" id="ARBA00023049"/>
    </source>
</evidence>
<dbReference type="EMBL" id="JAGZCZ010000013">
    <property type="protein sequence ID" value="MBS5520532.1"/>
    <property type="molecule type" value="Genomic_DNA"/>
</dbReference>
<protein>
    <submittedName>
        <fullName evidence="13">M48 family metalloprotease</fullName>
        <ecNumber evidence="13">3.4.24.-</ecNumber>
    </submittedName>
</protein>
<dbReference type="GO" id="GO:0006508">
    <property type="term" value="P:proteolysis"/>
    <property type="evidence" value="ECO:0007669"/>
    <property type="project" value="UniProtKB-KW"/>
</dbReference>
<keyword evidence="8 10" id="KW-0482">Metalloprotease</keyword>
<evidence type="ECO:0000256" key="2">
    <source>
        <dbReference type="ARBA" id="ARBA00022670"/>
    </source>
</evidence>
<evidence type="ECO:0000256" key="7">
    <source>
        <dbReference type="ARBA" id="ARBA00022989"/>
    </source>
</evidence>
<accession>A0A943EMF4</accession>
<keyword evidence="5 10" id="KW-0378">Hydrolase</keyword>
<feature type="transmembrane region" description="Helical" evidence="11">
    <location>
        <begin position="191"/>
        <end position="213"/>
    </location>
</feature>
<dbReference type="InterPro" id="IPR001915">
    <property type="entry name" value="Peptidase_M48"/>
</dbReference>
<reference evidence="13" key="1">
    <citation type="submission" date="2021-02" db="EMBL/GenBank/DDBJ databases">
        <title>Infant gut strain persistence is associated with maternal origin, phylogeny, and functional potential including surface adhesion and iron acquisition.</title>
        <authorList>
            <person name="Lou Y.C."/>
        </authorList>
    </citation>
    <scope>NUCLEOTIDE SEQUENCE</scope>
    <source>
        <strain evidence="13">L3_106_000M1_dasL3_106_000M1_concoct_15</strain>
    </source>
</reference>
<feature type="transmembrane region" description="Helical" evidence="11">
    <location>
        <begin position="52"/>
        <end position="71"/>
    </location>
</feature>
<sequence length="298" mass="33829">MISFLLFLIQFAIDYVMLAVHLTFIIPAVLFFTPSSWFQTLRTGGGLTGEDISLILALILIVPALLSRFSFFQSLLLHVNGTHKAKGNDLAYIEACLDPVLQKAGLRRSDFTLYIKDTAELNAYAFGDHHIVVFRGLLTQLPMDEVSGILAHELGHLHYNHTQWLLLSYGMNLPITLVSGIYQAIVFMLRLFLIIPILGLLISLMVFFCNLWIQALSFIMNFPLHLLRLVKARQDEYDADRYAFEIGYGAELHNALYDISGGAQDDPGFWGRLWSDHPVTQKRLEKLRELVTQTEGRD</sequence>
<evidence type="ECO:0000313" key="13">
    <source>
        <dbReference type="EMBL" id="MBS5520532.1"/>
    </source>
</evidence>
<evidence type="ECO:0000256" key="4">
    <source>
        <dbReference type="ARBA" id="ARBA00022723"/>
    </source>
</evidence>
<evidence type="ECO:0000256" key="9">
    <source>
        <dbReference type="ARBA" id="ARBA00023136"/>
    </source>
</evidence>
<keyword evidence="6 10" id="KW-0862">Zinc</keyword>
<gene>
    <name evidence="13" type="ORF">KHX13_09535</name>
</gene>
<dbReference type="Pfam" id="PF01435">
    <property type="entry name" value="Peptidase_M48"/>
    <property type="match status" value="1"/>
</dbReference>
<feature type="transmembrane region" description="Helical" evidence="11">
    <location>
        <begin position="12"/>
        <end position="32"/>
    </location>
</feature>
<dbReference type="Gene3D" id="3.30.2010.10">
    <property type="entry name" value="Metalloproteases ('zincins'), catalytic domain"/>
    <property type="match status" value="1"/>
</dbReference>
<name>A0A943EMF4_9FIRM</name>
<proteinExistence type="inferred from homology"/>
<dbReference type="AlphaFoldDB" id="A0A943EMF4"/>
<evidence type="ECO:0000256" key="6">
    <source>
        <dbReference type="ARBA" id="ARBA00022833"/>
    </source>
</evidence>
<comment type="caution">
    <text evidence="13">The sequence shown here is derived from an EMBL/GenBank/DDBJ whole genome shotgun (WGS) entry which is preliminary data.</text>
</comment>
<dbReference type="Proteomes" id="UP000754226">
    <property type="component" value="Unassembled WGS sequence"/>
</dbReference>
<evidence type="ECO:0000256" key="1">
    <source>
        <dbReference type="ARBA" id="ARBA00022475"/>
    </source>
</evidence>
<keyword evidence="9 11" id="KW-0472">Membrane</keyword>
<dbReference type="PANTHER" id="PTHR43221:SF2">
    <property type="entry name" value="PROTEASE HTPX HOMOLOG"/>
    <property type="match status" value="1"/>
</dbReference>
<keyword evidence="7 11" id="KW-1133">Transmembrane helix</keyword>
<dbReference type="GO" id="GO:0046872">
    <property type="term" value="F:metal ion binding"/>
    <property type="evidence" value="ECO:0007669"/>
    <property type="project" value="UniProtKB-KW"/>
</dbReference>
<dbReference type="EC" id="3.4.24.-" evidence="13"/>
<keyword evidence="3 11" id="KW-0812">Transmembrane</keyword>
<keyword evidence="2 10" id="KW-0645">Protease</keyword>
<evidence type="ECO:0000313" key="14">
    <source>
        <dbReference type="Proteomes" id="UP000754226"/>
    </source>
</evidence>
<dbReference type="PANTHER" id="PTHR43221">
    <property type="entry name" value="PROTEASE HTPX"/>
    <property type="match status" value="1"/>
</dbReference>
<feature type="domain" description="Peptidase M48" evidence="12">
    <location>
        <begin position="91"/>
        <end position="290"/>
    </location>
</feature>
<evidence type="ECO:0000259" key="12">
    <source>
        <dbReference type="Pfam" id="PF01435"/>
    </source>
</evidence>
<dbReference type="InterPro" id="IPR050083">
    <property type="entry name" value="HtpX_protease"/>
</dbReference>
<evidence type="ECO:0000256" key="5">
    <source>
        <dbReference type="ARBA" id="ARBA00022801"/>
    </source>
</evidence>
<feature type="transmembrane region" description="Helical" evidence="11">
    <location>
        <begin position="164"/>
        <end position="185"/>
    </location>
</feature>
<comment type="cofactor">
    <cofactor evidence="10">
        <name>Zn(2+)</name>
        <dbReference type="ChEBI" id="CHEBI:29105"/>
    </cofactor>
    <text evidence="10">Binds 1 zinc ion per subunit.</text>
</comment>
<comment type="similarity">
    <text evidence="10">Belongs to the peptidase M48 family.</text>
</comment>
<keyword evidence="1" id="KW-1003">Cell membrane</keyword>